<dbReference type="AlphaFoldDB" id="A0A518AP60"/>
<evidence type="ECO:0000313" key="5">
    <source>
        <dbReference type="Proteomes" id="UP000315750"/>
    </source>
</evidence>
<dbReference type="Gene3D" id="2.40.128.630">
    <property type="match status" value="1"/>
</dbReference>
<keyword evidence="2" id="KW-0812">Transmembrane</keyword>
<dbReference type="SUPFAM" id="SSF50998">
    <property type="entry name" value="Quinoprotein alcohol dehydrogenase-like"/>
    <property type="match status" value="2"/>
</dbReference>
<evidence type="ECO:0000256" key="2">
    <source>
        <dbReference type="SAM" id="Phobius"/>
    </source>
</evidence>
<dbReference type="InterPro" id="IPR018391">
    <property type="entry name" value="PQQ_b-propeller_rpt"/>
</dbReference>
<proteinExistence type="predicted"/>
<evidence type="ECO:0000256" key="1">
    <source>
        <dbReference type="SAM" id="MobiDB-lite"/>
    </source>
</evidence>
<dbReference type="Proteomes" id="UP000315750">
    <property type="component" value="Chromosome"/>
</dbReference>
<dbReference type="InterPro" id="IPR002372">
    <property type="entry name" value="PQQ_rpt_dom"/>
</dbReference>
<evidence type="ECO:0000259" key="3">
    <source>
        <dbReference type="Pfam" id="PF13360"/>
    </source>
</evidence>
<organism evidence="4 5">
    <name type="scientific">Aeoliella mucimassa</name>
    <dbReference type="NCBI Taxonomy" id="2527972"/>
    <lineage>
        <taxon>Bacteria</taxon>
        <taxon>Pseudomonadati</taxon>
        <taxon>Planctomycetota</taxon>
        <taxon>Planctomycetia</taxon>
        <taxon>Pirellulales</taxon>
        <taxon>Lacipirellulaceae</taxon>
        <taxon>Aeoliella</taxon>
    </lineage>
</organism>
<dbReference type="InterPro" id="IPR011047">
    <property type="entry name" value="Quinoprotein_ADH-like_sf"/>
</dbReference>
<gene>
    <name evidence="4" type="ORF">Pan181_27170</name>
</gene>
<dbReference type="EMBL" id="CP036278">
    <property type="protein sequence ID" value="QDU56508.1"/>
    <property type="molecule type" value="Genomic_DNA"/>
</dbReference>
<reference evidence="4 5" key="1">
    <citation type="submission" date="2019-02" db="EMBL/GenBank/DDBJ databases">
        <title>Deep-cultivation of Planctomycetes and their phenomic and genomic characterization uncovers novel biology.</title>
        <authorList>
            <person name="Wiegand S."/>
            <person name="Jogler M."/>
            <person name="Boedeker C."/>
            <person name="Pinto D."/>
            <person name="Vollmers J."/>
            <person name="Rivas-Marin E."/>
            <person name="Kohn T."/>
            <person name="Peeters S.H."/>
            <person name="Heuer A."/>
            <person name="Rast P."/>
            <person name="Oberbeckmann S."/>
            <person name="Bunk B."/>
            <person name="Jeske O."/>
            <person name="Meyerdierks A."/>
            <person name="Storesund J.E."/>
            <person name="Kallscheuer N."/>
            <person name="Luecker S."/>
            <person name="Lage O.M."/>
            <person name="Pohl T."/>
            <person name="Merkel B.J."/>
            <person name="Hornburger P."/>
            <person name="Mueller R.-W."/>
            <person name="Bruemmer F."/>
            <person name="Labrenz M."/>
            <person name="Spormann A.M."/>
            <person name="Op den Camp H."/>
            <person name="Overmann J."/>
            <person name="Amann R."/>
            <person name="Jetten M.S.M."/>
            <person name="Mascher T."/>
            <person name="Medema M.H."/>
            <person name="Devos D.P."/>
            <person name="Kaster A.-K."/>
            <person name="Ovreas L."/>
            <person name="Rohde M."/>
            <person name="Galperin M.Y."/>
            <person name="Jogler C."/>
        </authorList>
    </citation>
    <scope>NUCLEOTIDE SEQUENCE [LARGE SCALE GENOMIC DNA]</scope>
    <source>
        <strain evidence="4 5">Pan181</strain>
    </source>
</reference>
<protein>
    <submittedName>
        <fullName evidence="4">Outer membrane biogenesis protein BamB</fullName>
    </submittedName>
</protein>
<accession>A0A518AP60</accession>
<keyword evidence="2" id="KW-0472">Membrane</keyword>
<feature type="domain" description="Pyrrolo-quinoline quinone repeat" evidence="3">
    <location>
        <begin position="989"/>
        <end position="1085"/>
    </location>
</feature>
<dbReference type="RefSeq" id="WP_145247248.1">
    <property type="nucleotide sequence ID" value="NZ_CP036278.1"/>
</dbReference>
<keyword evidence="5" id="KW-1185">Reference proteome</keyword>
<evidence type="ECO:0000313" key="4">
    <source>
        <dbReference type="EMBL" id="QDU56508.1"/>
    </source>
</evidence>
<dbReference type="PANTHER" id="PTHR34512">
    <property type="entry name" value="CELL SURFACE PROTEIN"/>
    <property type="match status" value="1"/>
</dbReference>
<dbReference type="KEGG" id="amuc:Pan181_27170"/>
<dbReference type="PANTHER" id="PTHR34512:SF30">
    <property type="entry name" value="OUTER MEMBRANE PROTEIN ASSEMBLY FACTOR BAMB"/>
    <property type="match status" value="1"/>
</dbReference>
<sequence>MTAAELIDTLEAKELLPKETADKLRKKIAKSSKPLTAKSLARFLIEKGHLSKQDVVEALAAGGEVKLPPPEPSSTGEPSGVDLPMEDLQDLSSSSEWTMDGESGAFAEPTGGAMEAAEPTSKKKRKKSKKGNEWDSPLLLIGGGSLVFMVVVGLLIYWIMFAENADNILGAARDDMEAGSYGNAIANYEKFVESYQSNAEYSTARVELAMARIRQRLETSDEKDAFEVAEKELNAIGSEPDFHVAEEDLSALLPRIARGLADKAEASKDPAVTDDLAARATRALEMANNTKYIPKSRRDNTELEEILATLDTIAKRQQSLSDLAAALKQIEELNGQGDASAAFAVQEELVDKHPTLLNNQELLKALQSISETEQKNISYVEEPVDASTSERDNNVVATLAVANRRITGTSPATGAVCVVVDGAAYGIDSSTGNVLWRRYTGPSTSPQEALSIESDVILIDWRMPEPNKVQQSLVRVNAETGQLVWRLELDDQVAAPTLAGNRLLLAGASGKLHVVDAKSGARAGYVQFSQPLTTTPTFDPNKGVVYLTGERSSFYSVSINDMSCLGVYFTKHARGSIVAPPVVAIDKVVVVENDGADTSKVLLFSTTANGAIDKQLGAQRLTGRVVTQPLVDGRRITFITDRGQIAVYEVSVGADGDALTLVAQKSDRSAQPRVSFGHMLDGHVWVAESSLVKYAISPTGNRLNAVGLKNDYNRSQYVTPLAVRGDVVIHTRGRRRKAGFTVTASNSSDGSPYWETDIATPAAGNPLASANPLALLEADANGKVYRFDPEAIKTRVQNDSLENPLGNSDETVYSYSNLLADGAAVFAAEDAAHVLLYSPSAPKPLSKIDLAAPLAASPTTFGKGWVAPLKVGQVFVLDAESGKPIAAPFQPTLEAGRTLHWKPASVYDQDRLLITDGATKLYMLEVGDDGAPALTAASEATLNLTPLSTGFTVAGDVAVAIAANGQLSIYKLPELEPLQSVNPGGRVVWGPHAAGETVVLATAKSLTAIDSSGAATWQVPLETGALAGTPLTDGGSMIVAAQDGTILRINLADGSIAGRADAGEPIAAGPVKLGNRLVVSARDGSLLVVDAP</sequence>
<dbReference type="InterPro" id="IPR015943">
    <property type="entry name" value="WD40/YVTN_repeat-like_dom_sf"/>
</dbReference>
<dbReference type="SMART" id="SM00564">
    <property type="entry name" value="PQQ"/>
    <property type="match status" value="5"/>
</dbReference>
<dbReference type="Pfam" id="PF13360">
    <property type="entry name" value="PQQ_2"/>
    <property type="match status" value="2"/>
</dbReference>
<name>A0A518AP60_9BACT</name>
<keyword evidence="2" id="KW-1133">Transmembrane helix</keyword>
<feature type="transmembrane region" description="Helical" evidence="2">
    <location>
        <begin position="138"/>
        <end position="160"/>
    </location>
</feature>
<dbReference type="Gene3D" id="2.130.10.10">
    <property type="entry name" value="YVTN repeat-like/Quinoprotein amine dehydrogenase"/>
    <property type="match status" value="2"/>
</dbReference>
<dbReference type="OrthoDB" id="226874at2"/>
<feature type="region of interest" description="Disordered" evidence="1">
    <location>
        <begin position="62"/>
        <end position="130"/>
    </location>
</feature>
<feature type="domain" description="Pyrrolo-quinoline quinone repeat" evidence="3">
    <location>
        <begin position="471"/>
        <end position="559"/>
    </location>
</feature>